<feature type="non-terminal residue" evidence="1">
    <location>
        <position position="113"/>
    </location>
</feature>
<proteinExistence type="predicted"/>
<dbReference type="AlphaFoldDB" id="A0A0D2N0Y2"/>
<dbReference type="EMBL" id="KN817864">
    <property type="protein sequence ID" value="KJA12864.1"/>
    <property type="molecule type" value="Genomic_DNA"/>
</dbReference>
<dbReference type="OMA" id="HIADPQN"/>
<reference evidence="2" key="1">
    <citation type="submission" date="2014-04" db="EMBL/GenBank/DDBJ databases">
        <title>Evolutionary Origins and Diversification of the Mycorrhizal Mutualists.</title>
        <authorList>
            <consortium name="DOE Joint Genome Institute"/>
            <consortium name="Mycorrhizal Genomics Consortium"/>
            <person name="Kohler A."/>
            <person name="Kuo A."/>
            <person name="Nagy L.G."/>
            <person name="Floudas D."/>
            <person name="Copeland A."/>
            <person name="Barry K.W."/>
            <person name="Cichocki N."/>
            <person name="Veneault-Fourrey C."/>
            <person name="LaButti K."/>
            <person name="Lindquist E.A."/>
            <person name="Lipzen A."/>
            <person name="Lundell T."/>
            <person name="Morin E."/>
            <person name="Murat C."/>
            <person name="Riley R."/>
            <person name="Ohm R."/>
            <person name="Sun H."/>
            <person name="Tunlid A."/>
            <person name="Henrissat B."/>
            <person name="Grigoriev I.V."/>
            <person name="Hibbett D.S."/>
            <person name="Martin F."/>
        </authorList>
    </citation>
    <scope>NUCLEOTIDE SEQUENCE [LARGE SCALE GENOMIC DNA]</scope>
    <source>
        <strain evidence="2">FD-334 SS-4</strain>
    </source>
</reference>
<name>A0A0D2N0Y2_HYPSF</name>
<organism evidence="1 2">
    <name type="scientific">Hypholoma sublateritium (strain FD-334 SS-4)</name>
    <dbReference type="NCBI Taxonomy" id="945553"/>
    <lineage>
        <taxon>Eukaryota</taxon>
        <taxon>Fungi</taxon>
        <taxon>Dikarya</taxon>
        <taxon>Basidiomycota</taxon>
        <taxon>Agaricomycotina</taxon>
        <taxon>Agaricomycetes</taxon>
        <taxon>Agaricomycetidae</taxon>
        <taxon>Agaricales</taxon>
        <taxon>Agaricineae</taxon>
        <taxon>Strophariaceae</taxon>
        <taxon>Hypholoma</taxon>
    </lineage>
</organism>
<gene>
    <name evidence="1" type="ORF">HYPSUDRAFT_115319</name>
</gene>
<sequence length="113" mass="12805">YDQGRPLHISQPAKSIVKSFSYEEWKALTPVQMQREQREKNIIVSGWPINNDISFDEDGLRKVAGTQSRQISLNDYSIQPADNACGPTVVSGRVRDLWDNRHPSGRILNALDL</sequence>
<keyword evidence="2" id="KW-1185">Reference proteome</keyword>
<dbReference type="OrthoDB" id="2916117at2759"/>
<protein>
    <submittedName>
        <fullName evidence="1">Uncharacterized protein</fullName>
    </submittedName>
</protein>
<evidence type="ECO:0000313" key="1">
    <source>
        <dbReference type="EMBL" id="KJA12864.1"/>
    </source>
</evidence>
<evidence type="ECO:0000313" key="2">
    <source>
        <dbReference type="Proteomes" id="UP000054270"/>
    </source>
</evidence>
<accession>A0A0D2N0Y2</accession>
<dbReference type="Proteomes" id="UP000054270">
    <property type="component" value="Unassembled WGS sequence"/>
</dbReference>
<feature type="non-terminal residue" evidence="1">
    <location>
        <position position="1"/>
    </location>
</feature>